<feature type="compositionally biased region" description="Low complexity" evidence="1">
    <location>
        <begin position="10"/>
        <end position="22"/>
    </location>
</feature>
<evidence type="ECO:0000256" key="1">
    <source>
        <dbReference type="SAM" id="MobiDB-lite"/>
    </source>
</evidence>
<keyword evidence="3" id="KW-1185">Reference proteome</keyword>
<comment type="caution">
    <text evidence="2">The sequence shown here is derived from an EMBL/GenBank/DDBJ whole genome shotgun (WGS) entry which is preliminary data.</text>
</comment>
<dbReference type="AlphaFoldDB" id="A0AAV1PDV3"/>
<dbReference type="EMBL" id="CAWUFR010000119">
    <property type="protein sequence ID" value="CAK6968431.1"/>
    <property type="molecule type" value="Genomic_DNA"/>
</dbReference>
<protein>
    <submittedName>
        <fullName evidence="2">Uncharacterized protein</fullName>
    </submittedName>
</protein>
<feature type="region of interest" description="Disordered" evidence="1">
    <location>
        <begin position="1"/>
        <end position="22"/>
    </location>
</feature>
<evidence type="ECO:0000313" key="2">
    <source>
        <dbReference type="EMBL" id="CAK6968431.1"/>
    </source>
</evidence>
<organism evidence="2 3">
    <name type="scientific">Scomber scombrus</name>
    <name type="common">Atlantic mackerel</name>
    <name type="synonym">Scomber vernalis</name>
    <dbReference type="NCBI Taxonomy" id="13677"/>
    <lineage>
        <taxon>Eukaryota</taxon>
        <taxon>Metazoa</taxon>
        <taxon>Chordata</taxon>
        <taxon>Craniata</taxon>
        <taxon>Vertebrata</taxon>
        <taxon>Euteleostomi</taxon>
        <taxon>Actinopterygii</taxon>
        <taxon>Neopterygii</taxon>
        <taxon>Teleostei</taxon>
        <taxon>Neoteleostei</taxon>
        <taxon>Acanthomorphata</taxon>
        <taxon>Pelagiaria</taxon>
        <taxon>Scombriformes</taxon>
        <taxon>Scombridae</taxon>
        <taxon>Scomber</taxon>
    </lineage>
</organism>
<evidence type="ECO:0000313" key="3">
    <source>
        <dbReference type="Proteomes" id="UP001314229"/>
    </source>
</evidence>
<sequence>MSASLGLDTSAPSHPSAAISSASRKIDLCTAPQRGFDVTRLENDPAPFDEIGSPFSTISAARTFRNTGVHSNQCKRGKILKRRVKRSASY</sequence>
<gene>
    <name evidence="2" type="ORF">FSCOSCO3_A007175</name>
</gene>
<accession>A0AAV1PDV3</accession>
<proteinExistence type="predicted"/>
<dbReference type="Proteomes" id="UP001314229">
    <property type="component" value="Unassembled WGS sequence"/>
</dbReference>
<reference evidence="2 3" key="1">
    <citation type="submission" date="2024-01" db="EMBL/GenBank/DDBJ databases">
        <authorList>
            <person name="Alioto T."/>
            <person name="Alioto T."/>
            <person name="Gomez Garrido J."/>
        </authorList>
    </citation>
    <scope>NUCLEOTIDE SEQUENCE [LARGE SCALE GENOMIC DNA]</scope>
</reference>
<name>A0AAV1PDV3_SCOSC</name>